<name>A0A6G0Y4G2_APHCR</name>
<dbReference type="AlphaFoldDB" id="A0A6G0Y4G2"/>
<keyword evidence="4" id="KW-1185">Reference proteome</keyword>
<dbReference type="Gene3D" id="3.30.160.60">
    <property type="entry name" value="Classic Zinc Finger"/>
    <property type="match status" value="1"/>
</dbReference>
<dbReference type="PROSITE" id="PS50157">
    <property type="entry name" value="ZINC_FINGER_C2H2_2"/>
    <property type="match status" value="2"/>
</dbReference>
<evidence type="ECO:0000256" key="1">
    <source>
        <dbReference type="PROSITE-ProRule" id="PRU00042"/>
    </source>
</evidence>
<dbReference type="PROSITE" id="PS00028">
    <property type="entry name" value="ZINC_FINGER_C2H2_1"/>
    <property type="match status" value="2"/>
</dbReference>
<comment type="caution">
    <text evidence="3">The sequence shown here is derived from an EMBL/GenBank/DDBJ whole genome shotgun (WGS) entry which is preliminary data.</text>
</comment>
<keyword evidence="1" id="KW-0863">Zinc-finger</keyword>
<organism evidence="3 4">
    <name type="scientific">Aphis craccivora</name>
    <name type="common">Cowpea aphid</name>
    <dbReference type="NCBI Taxonomy" id="307492"/>
    <lineage>
        <taxon>Eukaryota</taxon>
        <taxon>Metazoa</taxon>
        <taxon>Ecdysozoa</taxon>
        <taxon>Arthropoda</taxon>
        <taxon>Hexapoda</taxon>
        <taxon>Insecta</taxon>
        <taxon>Pterygota</taxon>
        <taxon>Neoptera</taxon>
        <taxon>Paraneoptera</taxon>
        <taxon>Hemiptera</taxon>
        <taxon>Sternorrhyncha</taxon>
        <taxon>Aphidomorpha</taxon>
        <taxon>Aphidoidea</taxon>
        <taxon>Aphididae</taxon>
        <taxon>Aphidini</taxon>
        <taxon>Aphis</taxon>
        <taxon>Aphis</taxon>
    </lineage>
</organism>
<dbReference type="SMART" id="SM00355">
    <property type="entry name" value="ZnF_C2H2"/>
    <property type="match status" value="2"/>
</dbReference>
<feature type="domain" description="C2H2-type" evidence="2">
    <location>
        <begin position="45"/>
        <end position="68"/>
    </location>
</feature>
<sequence>MSCSVLKFLFRFHFKNIFKCVQCPSVFSAKRNLVAHQKKHDGVRFPCTVCASTFTFKTGLNKHLKNTHGIAPGLRQPYAQLDQPAAPIDAQLTR</sequence>
<dbReference type="InterPro" id="IPR036236">
    <property type="entry name" value="Znf_C2H2_sf"/>
</dbReference>
<dbReference type="EMBL" id="VUJU01006223">
    <property type="protein sequence ID" value="KAF0749098.1"/>
    <property type="molecule type" value="Genomic_DNA"/>
</dbReference>
<evidence type="ECO:0000313" key="3">
    <source>
        <dbReference type="EMBL" id="KAF0749098.1"/>
    </source>
</evidence>
<keyword evidence="1" id="KW-0862">Zinc</keyword>
<gene>
    <name evidence="3" type="ORF">FWK35_00014160</name>
</gene>
<protein>
    <recommendedName>
        <fullName evidence="2">C2H2-type domain-containing protein</fullName>
    </recommendedName>
</protein>
<feature type="domain" description="C2H2-type" evidence="2">
    <location>
        <begin position="18"/>
        <end position="45"/>
    </location>
</feature>
<dbReference type="SUPFAM" id="SSF57667">
    <property type="entry name" value="beta-beta-alpha zinc fingers"/>
    <property type="match status" value="1"/>
</dbReference>
<dbReference type="OrthoDB" id="6623541at2759"/>
<dbReference type="Proteomes" id="UP000478052">
    <property type="component" value="Unassembled WGS sequence"/>
</dbReference>
<proteinExistence type="predicted"/>
<evidence type="ECO:0000313" key="4">
    <source>
        <dbReference type="Proteomes" id="UP000478052"/>
    </source>
</evidence>
<keyword evidence="1" id="KW-0479">Metal-binding</keyword>
<accession>A0A6G0Y4G2</accession>
<evidence type="ECO:0000259" key="2">
    <source>
        <dbReference type="PROSITE" id="PS50157"/>
    </source>
</evidence>
<dbReference type="Pfam" id="PF00096">
    <property type="entry name" value="zf-C2H2"/>
    <property type="match status" value="2"/>
</dbReference>
<dbReference type="GO" id="GO:0008270">
    <property type="term" value="F:zinc ion binding"/>
    <property type="evidence" value="ECO:0007669"/>
    <property type="project" value="UniProtKB-KW"/>
</dbReference>
<reference evidence="3 4" key="1">
    <citation type="submission" date="2019-08" db="EMBL/GenBank/DDBJ databases">
        <title>Whole genome of Aphis craccivora.</title>
        <authorList>
            <person name="Voronova N.V."/>
            <person name="Shulinski R.S."/>
            <person name="Bandarenka Y.V."/>
            <person name="Zhorov D.G."/>
            <person name="Warner D."/>
        </authorList>
    </citation>
    <scope>NUCLEOTIDE SEQUENCE [LARGE SCALE GENOMIC DNA]</scope>
    <source>
        <strain evidence="3">180601</strain>
        <tissue evidence="3">Whole Body</tissue>
    </source>
</reference>
<dbReference type="InterPro" id="IPR013087">
    <property type="entry name" value="Znf_C2H2_type"/>
</dbReference>